<evidence type="ECO:0000259" key="6">
    <source>
        <dbReference type="Pfam" id="PF08546"/>
    </source>
</evidence>
<dbReference type="GO" id="GO:0015940">
    <property type="term" value="P:pantothenate biosynthetic process"/>
    <property type="evidence" value="ECO:0007669"/>
    <property type="project" value="InterPro"/>
</dbReference>
<dbReference type="NCBIfam" id="TIGR00745">
    <property type="entry name" value="apbA_panE"/>
    <property type="match status" value="1"/>
</dbReference>
<dbReference type="Pfam" id="PF08546">
    <property type="entry name" value="ApbA_C"/>
    <property type="match status" value="1"/>
</dbReference>
<evidence type="ECO:0000313" key="8">
    <source>
        <dbReference type="Proteomes" id="UP000305064"/>
    </source>
</evidence>
<proteinExistence type="inferred from homology"/>
<evidence type="ECO:0000256" key="2">
    <source>
        <dbReference type="ARBA" id="ARBA00022857"/>
    </source>
</evidence>
<dbReference type="Proteomes" id="UP000305064">
    <property type="component" value="Unassembled WGS sequence"/>
</dbReference>
<dbReference type="AlphaFoldDB" id="A0A4S9PLI9"/>
<dbReference type="GO" id="GO:0008677">
    <property type="term" value="F:2-dehydropantoate 2-reductase activity"/>
    <property type="evidence" value="ECO:0007669"/>
    <property type="project" value="UniProtKB-EC"/>
</dbReference>
<evidence type="ECO:0000256" key="1">
    <source>
        <dbReference type="ARBA" id="ARBA00007870"/>
    </source>
</evidence>
<dbReference type="InterPro" id="IPR051402">
    <property type="entry name" value="KPR-Related"/>
</dbReference>
<feature type="domain" description="Ketopantoate reductase N-terminal" evidence="5">
    <location>
        <begin position="8"/>
        <end position="163"/>
    </location>
</feature>
<gene>
    <name evidence="7" type="ORF">D6C94_08259</name>
</gene>
<accession>A0A4S9PLI9</accession>
<dbReference type="GO" id="GO:0005737">
    <property type="term" value="C:cytoplasm"/>
    <property type="evidence" value="ECO:0007669"/>
    <property type="project" value="TreeGrafter"/>
</dbReference>
<dbReference type="EC" id="1.1.1.169" evidence="4"/>
<dbReference type="FunFam" id="1.10.1040.10:FF:000017">
    <property type="entry name" value="2-dehydropantoate 2-reductase"/>
    <property type="match status" value="1"/>
</dbReference>
<feature type="domain" description="Ketopantoate reductase C-terminal" evidence="6">
    <location>
        <begin position="200"/>
        <end position="321"/>
    </location>
</feature>
<dbReference type="PANTHER" id="PTHR21708">
    <property type="entry name" value="PROBABLE 2-DEHYDROPANTOATE 2-REDUCTASE"/>
    <property type="match status" value="1"/>
</dbReference>
<dbReference type="Pfam" id="PF02558">
    <property type="entry name" value="ApbA"/>
    <property type="match status" value="1"/>
</dbReference>
<dbReference type="Gene3D" id="1.10.1040.10">
    <property type="entry name" value="N-(1-d-carboxylethyl)-l-norvaline Dehydrogenase, domain 2"/>
    <property type="match status" value="1"/>
</dbReference>
<dbReference type="Gene3D" id="3.40.50.720">
    <property type="entry name" value="NAD(P)-binding Rossmann-like Domain"/>
    <property type="match status" value="1"/>
</dbReference>
<dbReference type="SUPFAM" id="SSF48179">
    <property type="entry name" value="6-phosphogluconate dehydrogenase C-terminal domain-like"/>
    <property type="match status" value="1"/>
</dbReference>
<dbReference type="InterPro" id="IPR013328">
    <property type="entry name" value="6PGD_dom2"/>
</dbReference>
<reference evidence="7 8" key="1">
    <citation type="submission" date="2018-10" db="EMBL/GenBank/DDBJ databases">
        <title>Fifty Aureobasidium pullulans genomes reveal a recombining polyextremotolerant generalist.</title>
        <authorList>
            <person name="Gostincar C."/>
            <person name="Turk M."/>
            <person name="Zajc J."/>
            <person name="Gunde-Cimerman N."/>
        </authorList>
    </citation>
    <scope>NUCLEOTIDE SEQUENCE [LARGE SCALE GENOMIC DNA]</scope>
    <source>
        <strain evidence="7 8">EXF-4256</strain>
    </source>
</reference>
<name>A0A4S9PLI9_AURPU</name>
<organism evidence="7 8">
    <name type="scientific">Aureobasidium pullulans</name>
    <name type="common">Black yeast</name>
    <name type="synonym">Pullularia pullulans</name>
    <dbReference type="NCBI Taxonomy" id="5580"/>
    <lineage>
        <taxon>Eukaryota</taxon>
        <taxon>Fungi</taxon>
        <taxon>Dikarya</taxon>
        <taxon>Ascomycota</taxon>
        <taxon>Pezizomycotina</taxon>
        <taxon>Dothideomycetes</taxon>
        <taxon>Dothideomycetidae</taxon>
        <taxon>Dothideales</taxon>
        <taxon>Saccotheciaceae</taxon>
        <taxon>Aureobasidium</taxon>
    </lineage>
</organism>
<evidence type="ECO:0000256" key="3">
    <source>
        <dbReference type="ARBA" id="ARBA00023002"/>
    </source>
</evidence>
<comment type="function">
    <text evidence="4">Catalyzes the NADPH-dependent reduction of ketopantoate into pantoic acid.</text>
</comment>
<comment type="similarity">
    <text evidence="1 4">Belongs to the ketopantoate reductase family.</text>
</comment>
<keyword evidence="2 4" id="KW-0521">NADP</keyword>
<evidence type="ECO:0000256" key="4">
    <source>
        <dbReference type="RuleBase" id="RU362068"/>
    </source>
</evidence>
<evidence type="ECO:0000313" key="7">
    <source>
        <dbReference type="EMBL" id="THY70795.1"/>
    </source>
</evidence>
<dbReference type="InterPro" id="IPR008927">
    <property type="entry name" value="6-PGluconate_DH-like_C_sf"/>
</dbReference>
<dbReference type="InterPro" id="IPR013332">
    <property type="entry name" value="KPR_N"/>
</dbReference>
<protein>
    <recommendedName>
        <fullName evidence="4">2-dehydropantoate 2-reductase</fullName>
        <ecNumber evidence="4">1.1.1.169</ecNumber>
    </recommendedName>
    <alternativeName>
        <fullName evidence="4">Ketopantoate reductase</fullName>
    </alternativeName>
</protein>
<dbReference type="InterPro" id="IPR013752">
    <property type="entry name" value="KPA_reductase"/>
</dbReference>
<keyword evidence="3 4" id="KW-0560">Oxidoreductase</keyword>
<dbReference type="EMBL" id="QZBJ01000069">
    <property type="protein sequence ID" value="THY70795.1"/>
    <property type="molecule type" value="Genomic_DNA"/>
</dbReference>
<sequence>MAQKKHNILLIGAGGVGTIAALNLERGSRADVTVVLRSNYQKVADDGFTIDSVDHGSLSGWRPSRLTQSVPTADEQRFDYIVCTTKNIPDSSTKVVDLIAPAVIPGHTVVVLVQNGLNIEKPIFERFPQNIVLSGVSMIGSTETSHGVIKHLDPDELLIGAFHNPNLDMEVQHAAAREFIEIYSAGGKTQCEFVPNVPFSRWRKLVYNACLNSTCAITGLDTGRLRIAGSPIKALVRPAMEEIKLAANASGVTLPDDVAEKMMDILEPISDFFAPSMLVDVRKGNLTEFENIVGEPLRDGTRNGVDMPTIRTLYGLLEALQWRLKEAKGLVEAEV</sequence>
<comment type="caution">
    <text evidence="7">The sequence shown here is derived from an EMBL/GenBank/DDBJ whole genome shotgun (WGS) entry which is preliminary data.</text>
</comment>
<dbReference type="InterPro" id="IPR003710">
    <property type="entry name" value="ApbA"/>
</dbReference>
<dbReference type="SUPFAM" id="SSF51735">
    <property type="entry name" value="NAD(P)-binding Rossmann-fold domains"/>
    <property type="match status" value="1"/>
</dbReference>
<dbReference type="InterPro" id="IPR036291">
    <property type="entry name" value="NAD(P)-bd_dom_sf"/>
</dbReference>
<dbReference type="PANTHER" id="PTHR21708:SF30">
    <property type="entry name" value="2-DEHYDROPANTOATE 2-REDUCTASE-RELATED"/>
    <property type="match status" value="1"/>
</dbReference>
<evidence type="ECO:0000259" key="5">
    <source>
        <dbReference type="Pfam" id="PF02558"/>
    </source>
</evidence>
<comment type="catalytic activity">
    <reaction evidence="4">
        <text>(R)-pantoate + NADP(+) = 2-dehydropantoate + NADPH + H(+)</text>
        <dbReference type="Rhea" id="RHEA:16233"/>
        <dbReference type="ChEBI" id="CHEBI:11561"/>
        <dbReference type="ChEBI" id="CHEBI:15378"/>
        <dbReference type="ChEBI" id="CHEBI:15980"/>
        <dbReference type="ChEBI" id="CHEBI:57783"/>
        <dbReference type="ChEBI" id="CHEBI:58349"/>
        <dbReference type="EC" id="1.1.1.169"/>
    </reaction>
</comment>